<accession>A0A2K4XER6</accession>
<reference evidence="2 5" key="1">
    <citation type="submission" date="2015-06" db="EMBL/GenBank/DDBJ databases">
        <title>Genome sequence of Pseudoalteromonas carrageenovora.</title>
        <authorList>
            <person name="Xie B.-B."/>
            <person name="Rong J.-C."/>
            <person name="Qin Q.-L."/>
            <person name="Zhang Y.-Z."/>
        </authorList>
    </citation>
    <scope>NUCLEOTIDE SEQUENCE [LARGE SCALE GENOMIC DNA]</scope>
    <source>
        <strain evidence="2 5">IAM 12662</strain>
    </source>
</reference>
<protein>
    <submittedName>
        <fullName evidence="3">Amidase</fullName>
    </submittedName>
</protein>
<evidence type="ECO:0000313" key="4">
    <source>
        <dbReference type="Proteomes" id="UP000238288"/>
    </source>
</evidence>
<evidence type="ECO:0000313" key="3">
    <source>
        <dbReference type="EMBL" id="SOU42797.1"/>
    </source>
</evidence>
<keyword evidence="5" id="KW-1185">Reference proteome</keyword>
<organism evidence="3 4">
    <name type="scientific">Pseudoalteromonas carrageenovora IAM 12662</name>
    <dbReference type="NCBI Taxonomy" id="1314868"/>
    <lineage>
        <taxon>Bacteria</taxon>
        <taxon>Pseudomonadati</taxon>
        <taxon>Pseudomonadota</taxon>
        <taxon>Gammaproteobacteria</taxon>
        <taxon>Alteromonadales</taxon>
        <taxon>Pseudoalteromonadaceae</taxon>
        <taxon>Pseudoalteromonas</taxon>
    </lineage>
</organism>
<dbReference type="Proteomes" id="UP000615003">
    <property type="component" value="Unassembled WGS sequence"/>
</dbReference>
<dbReference type="InterPro" id="IPR036928">
    <property type="entry name" value="AS_sf"/>
</dbReference>
<dbReference type="RefSeq" id="WP_058549982.1">
    <property type="nucleotide sequence ID" value="NZ_AQGW01000025.1"/>
</dbReference>
<dbReference type="PANTHER" id="PTHR46310">
    <property type="entry name" value="AMIDASE 1"/>
    <property type="match status" value="1"/>
</dbReference>
<dbReference type="InterPro" id="IPR023631">
    <property type="entry name" value="Amidase_dom"/>
</dbReference>
<evidence type="ECO:0000259" key="1">
    <source>
        <dbReference type="Pfam" id="PF01425"/>
    </source>
</evidence>
<name>A0A2K4XER6_PSEVC</name>
<evidence type="ECO:0000313" key="2">
    <source>
        <dbReference type="EMBL" id="MBE0384413.1"/>
    </source>
</evidence>
<dbReference type="EMBL" id="LT965929">
    <property type="protein sequence ID" value="SOU42797.1"/>
    <property type="molecule type" value="Genomic_DNA"/>
</dbReference>
<dbReference type="Proteomes" id="UP000238288">
    <property type="component" value="Chromosome PCAR9b"/>
</dbReference>
<reference evidence="3 4" key="2">
    <citation type="submission" date="2017-11" db="EMBL/GenBank/DDBJ databases">
        <authorList>
            <person name="Han C.G."/>
        </authorList>
    </citation>
    <scope>NUCLEOTIDE SEQUENCE [LARGE SCALE GENOMIC DNA]</scope>
    <source>
        <strain evidence="4">ATCC 43555</strain>
        <strain evidence="3">ATCC43555</strain>
    </source>
</reference>
<dbReference type="Pfam" id="PF01425">
    <property type="entry name" value="Amidase"/>
    <property type="match status" value="1"/>
</dbReference>
<proteinExistence type="predicted"/>
<dbReference type="PANTHER" id="PTHR46310:SF7">
    <property type="entry name" value="AMIDASE 1"/>
    <property type="match status" value="1"/>
</dbReference>
<dbReference type="EMBL" id="AQGW01000025">
    <property type="protein sequence ID" value="MBE0384413.1"/>
    <property type="molecule type" value="Genomic_DNA"/>
</dbReference>
<gene>
    <name evidence="3" type="ORF">PCAR9_B0324</name>
    <name evidence="2" type="ORF">PCARR_b0385</name>
</gene>
<sequence>MSTKTHNNFTGIFCDHGPKAWQTHTHGALINKRLAVKDVFAVKGERNSAGNPNWFKAAKPAQQTASAVNKLMNEGCSFTGFTHTDELAYSLEGNNIHYGAAQNPKLSGHASGGSSMGSAAAVAANLADIGLGTDTGGSIRIPASYCGLFGIRPSHNVIEKDGLIPLAPPFDTIGWLTQSAELLSDVGNVLLPNQAINNVDTLVICEPLFELVSPALQTPIKQLLEKTKPYFKHHKEFELPNSNLLSELADSFRILQGRAIAKTHKDWLQLPGQLPQFAPAIAARFKMALALTAQEEQEALKVQTQWQTLITKNLNTKSCLFLPTTPTTAPKLGTNTSALRMQIITLSAIAGLSRSAQVHLPLANLENGHPYGFSLMMSHGNDKSLLACVQQLAAHFKQDTPA</sequence>
<feature type="domain" description="Amidase" evidence="1">
    <location>
        <begin position="25"/>
        <end position="191"/>
    </location>
</feature>
<dbReference type="Gene3D" id="3.90.1300.10">
    <property type="entry name" value="Amidase signature (AS) domain"/>
    <property type="match status" value="1"/>
</dbReference>
<dbReference type="OrthoDB" id="9811471at2"/>
<evidence type="ECO:0000313" key="5">
    <source>
        <dbReference type="Proteomes" id="UP000615003"/>
    </source>
</evidence>
<dbReference type="SUPFAM" id="SSF75304">
    <property type="entry name" value="Amidase signature (AS) enzymes"/>
    <property type="match status" value="1"/>
</dbReference>
<dbReference type="GeneID" id="93665507"/>
<dbReference type="AlphaFoldDB" id="A0A2K4XER6"/>